<dbReference type="KEGG" id="npy:NPRO_03660"/>
<reference evidence="1" key="1">
    <citation type="journal article" name="DNA Res.">
        <title>The physiological potential of anammox bacteria as revealed by their core genome structure.</title>
        <authorList>
            <person name="Okubo T."/>
            <person name="Toyoda A."/>
            <person name="Fukuhara K."/>
            <person name="Uchiyama I."/>
            <person name="Harigaya Y."/>
            <person name="Kuroiwa M."/>
            <person name="Suzuki T."/>
            <person name="Murakami Y."/>
            <person name="Suwa Y."/>
            <person name="Takami H."/>
        </authorList>
    </citation>
    <scope>NUCLEOTIDE SEQUENCE</scope>
    <source>
        <strain evidence="1">317325-2</strain>
    </source>
</reference>
<name>A0A809S879_9BACT</name>
<protein>
    <submittedName>
        <fullName evidence="1">Uncharacterized protein</fullName>
    </submittedName>
</protein>
<accession>A0A809S879</accession>
<sequence length="112" mass="11516">MNLALSLENLGKRETSTVTGSTVKRLFGASNATGNSPLRKGVQVCNHSPAYTLRLKLVAKNATLPTVSASDFDYLVLPGSTVLIPAGEGIDVCALNSSGASGTAAYSALEVF</sequence>
<evidence type="ECO:0000313" key="1">
    <source>
        <dbReference type="EMBL" id="BBO22771.1"/>
    </source>
</evidence>
<evidence type="ECO:0000313" key="2">
    <source>
        <dbReference type="Proteomes" id="UP000662873"/>
    </source>
</evidence>
<dbReference type="AlphaFoldDB" id="A0A809S879"/>
<gene>
    <name evidence="1" type="ORF">NPRO_03660</name>
</gene>
<organism evidence="1 2">
    <name type="scientific">Candidatus Nitrosymbiomonas proteolyticus</name>
    <dbReference type="NCBI Taxonomy" id="2608984"/>
    <lineage>
        <taxon>Bacteria</taxon>
        <taxon>Bacillati</taxon>
        <taxon>Armatimonadota</taxon>
        <taxon>Armatimonadota incertae sedis</taxon>
        <taxon>Candidatus Nitrosymbiomonas</taxon>
    </lineage>
</organism>
<dbReference type="Proteomes" id="UP000662873">
    <property type="component" value="Chromosome"/>
</dbReference>
<dbReference type="EMBL" id="AP021858">
    <property type="protein sequence ID" value="BBO22771.1"/>
    <property type="molecule type" value="Genomic_DNA"/>
</dbReference>
<proteinExistence type="predicted"/>